<dbReference type="EMBL" id="MU274909">
    <property type="protein sequence ID" value="KAI0090044.1"/>
    <property type="molecule type" value="Genomic_DNA"/>
</dbReference>
<sequence>MPASGKLGRTLVQGNDEYGGLQRRIRHITSLQVRNFTPFPVRDEFASALIQPSEQPQFTAHGHLSDDLDLSVNRRRGRGRSSTSVSTISWQQAPGYEPQDASQSSGRKRTISRASAASTTAVGATSIPKGRSSGHSVPAATRPPLRQRTLSTASSISVGTSRSHDIAVHPTLSLSGFLQDTSQEALEHILQSRLAETFLTLRAVSPETYPSEFILQQPPSGNRPPAVNGHEGIKTHRRSSTASLGSSSLSRGSTVAKTTTSLHTTSPRAGPSGHSKSISLSASPNDKGRSAPSATKPLSQYPAIPRGAASPKIPSSPFSAPSNSDSLLGRPIPDYISPISKSSTNPRFEIDPLGGFEFAPSADLGATKVVVELWGRLSHDVHDKGKGKERAHPLPGLGREDEGDWQTLKTWEVDLNKLVLLTDDLTQHFSQLPSNTLCVTLEPFGRTYYVPTARPSTTLFRHSRSPSPSAGYNSDPESNTRHMEVRTPLTAKRTSDSQDERTLDEASHPGSHIDVEEHTHWKRPRTSASWQSIIKLVTLQAVIQDTERSVADLGREIAPYLVDRSTVALNREVSEREAWVNDLWYQRALLQERADDVRRRLKKKCEELESRRKMLSTAYEVHREGVHEESEQKIHVEEAGTDLTLLRSQLAPIRNELLTSLAFIFPIELLSPPELLFTILDVPLPIPSGPTDPAPPLSVPSRKDVTEDSVATALGYAAQLVQLLAAYLGQRLIYPVTCVGSRSVIKDGISAMVGPRMFPLFSKGVDTYRFEYGVFLLNKDIEMLMSEHDLRALDMRHTLPNLKNLLLTLTNPDSIAPRRAFFIRTSTTISALQSPMLTPDVTIAEPDSMDSKVLDSPDVSTLDGPTIEIDSPPASGSTTPTIPTPTSTVRKSRAFLDLTPLSGFWRSRNPPSSSSRSSGKVEPPLEDDHAGEATPTISSTSVIYVQTQEESVVGSSDDEDDRETIHASAGWGESGDEMSVSERKTRSKVGSKSLVNGRGNGVGPGHETEMKKEEKVVGQLSMEPHVVDGARRELVVTSG</sequence>
<organism evidence="1 2">
    <name type="scientific">Irpex rosettiformis</name>
    <dbReference type="NCBI Taxonomy" id="378272"/>
    <lineage>
        <taxon>Eukaryota</taxon>
        <taxon>Fungi</taxon>
        <taxon>Dikarya</taxon>
        <taxon>Basidiomycota</taxon>
        <taxon>Agaricomycotina</taxon>
        <taxon>Agaricomycetes</taxon>
        <taxon>Polyporales</taxon>
        <taxon>Irpicaceae</taxon>
        <taxon>Irpex</taxon>
    </lineage>
</organism>
<protein>
    <submittedName>
        <fullName evidence="1">UV radiation resistance protein and autophagy-related subunit 14-domain-containing protein</fullName>
    </submittedName>
</protein>
<evidence type="ECO:0000313" key="1">
    <source>
        <dbReference type="EMBL" id="KAI0090044.1"/>
    </source>
</evidence>
<name>A0ACB8U7C3_9APHY</name>
<keyword evidence="2" id="KW-1185">Reference proteome</keyword>
<accession>A0ACB8U7C3</accession>
<proteinExistence type="predicted"/>
<comment type="caution">
    <text evidence="1">The sequence shown here is derived from an EMBL/GenBank/DDBJ whole genome shotgun (WGS) entry which is preliminary data.</text>
</comment>
<gene>
    <name evidence="1" type="ORF">BDY19DRAFT_992977</name>
</gene>
<reference evidence="1" key="1">
    <citation type="journal article" date="2021" name="Environ. Microbiol.">
        <title>Gene family expansions and transcriptome signatures uncover fungal adaptations to wood decay.</title>
        <authorList>
            <person name="Hage H."/>
            <person name="Miyauchi S."/>
            <person name="Viragh M."/>
            <person name="Drula E."/>
            <person name="Min B."/>
            <person name="Chaduli D."/>
            <person name="Navarro D."/>
            <person name="Favel A."/>
            <person name="Norest M."/>
            <person name="Lesage-Meessen L."/>
            <person name="Balint B."/>
            <person name="Merenyi Z."/>
            <person name="de Eugenio L."/>
            <person name="Morin E."/>
            <person name="Martinez A.T."/>
            <person name="Baldrian P."/>
            <person name="Stursova M."/>
            <person name="Martinez M.J."/>
            <person name="Novotny C."/>
            <person name="Magnuson J.K."/>
            <person name="Spatafora J.W."/>
            <person name="Maurice S."/>
            <person name="Pangilinan J."/>
            <person name="Andreopoulos W."/>
            <person name="LaButti K."/>
            <person name="Hundley H."/>
            <person name="Na H."/>
            <person name="Kuo A."/>
            <person name="Barry K."/>
            <person name="Lipzen A."/>
            <person name="Henrissat B."/>
            <person name="Riley R."/>
            <person name="Ahrendt S."/>
            <person name="Nagy L.G."/>
            <person name="Grigoriev I.V."/>
            <person name="Martin F."/>
            <person name="Rosso M.N."/>
        </authorList>
    </citation>
    <scope>NUCLEOTIDE SEQUENCE</scope>
    <source>
        <strain evidence="1">CBS 384.51</strain>
    </source>
</reference>
<evidence type="ECO:0000313" key="2">
    <source>
        <dbReference type="Proteomes" id="UP001055072"/>
    </source>
</evidence>
<dbReference type="Proteomes" id="UP001055072">
    <property type="component" value="Unassembled WGS sequence"/>
</dbReference>